<dbReference type="AlphaFoldDB" id="A0AAI8XNA4"/>
<dbReference type="PANTHER" id="PTHR43162:SF1">
    <property type="entry name" value="PRESTALK A DIFFERENTIATION PROTEIN A"/>
    <property type="match status" value="1"/>
</dbReference>
<dbReference type="Gene3D" id="3.40.50.720">
    <property type="entry name" value="NAD(P)-binding Rossmann-like Domain"/>
    <property type="match status" value="1"/>
</dbReference>
<name>A0AAI8XNA4_MYCME</name>
<dbReference type="InterPro" id="IPR016040">
    <property type="entry name" value="NAD(P)-bd_dom"/>
</dbReference>
<reference evidence="2" key="1">
    <citation type="submission" date="2023-03" db="EMBL/GenBank/DDBJ databases">
        <title>Draft genome sequence of a Mycolicibacterium mageritense strain H4_3_1 isolated from a hybrid biological-inorganic system reactor.</title>
        <authorList>
            <person name="Feng X."/>
            <person name="Kazama D."/>
            <person name="Sato K."/>
            <person name="Kobayashi H."/>
        </authorList>
    </citation>
    <scope>NUCLEOTIDE SEQUENCE</scope>
    <source>
        <strain evidence="2">H4_3_1</strain>
    </source>
</reference>
<dbReference type="Pfam" id="PF13460">
    <property type="entry name" value="NAD_binding_10"/>
    <property type="match status" value="1"/>
</dbReference>
<feature type="domain" description="NAD(P)-binding" evidence="1">
    <location>
        <begin position="19"/>
        <end position="189"/>
    </location>
</feature>
<organism evidence="2 3">
    <name type="scientific">Mycolicibacterium mageritense</name>
    <name type="common">Mycobacterium mageritense</name>
    <dbReference type="NCBI Taxonomy" id="53462"/>
    <lineage>
        <taxon>Bacteria</taxon>
        <taxon>Bacillati</taxon>
        <taxon>Actinomycetota</taxon>
        <taxon>Actinomycetes</taxon>
        <taxon>Mycobacteriales</taxon>
        <taxon>Mycobacteriaceae</taxon>
        <taxon>Mycolicibacterium</taxon>
    </lineage>
</organism>
<dbReference type="InterPro" id="IPR036291">
    <property type="entry name" value="NAD(P)-bd_dom_sf"/>
</dbReference>
<evidence type="ECO:0000313" key="2">
    <source>
        <dbReference type="EMBL" id="BDY28588.1"/>
    </source>
</evidence>
<gene>
    <name evidence="2" type="primary">azoB_1</name>
    <name evidence="2" type="ORF">hbim_02522</name>
</gene>
<sequence>MLRCGSTPRVSTITTLITGATGAIGASLVRRLASADHAVRAGSRDPRRAAGLGAEIVELDLAAPKTFDEALAGADRIFLYAEPAAIEDFVDCAERVGVRRVVLLSSDSVEMGNAEHNALARHHAHVEKSLGGASFSTTVLRPGTFATMTLDWAYFIRAGVPVEQPFWGACLDVIHPEDIADVAERALTDDDLEGLVLPLGGPEVLSFHQQRDTLASLLARELDWHEPNREQAVQHLSRHAPLPLVDAILDYWSQLPRHDHEARRSVERITGRPGRTFRQWAGERLDAFR</sequence>
<protein>
    <submittedName>
        <fullName evidence="2">NAD(P)H azoreductase</fullName>
        <ecNumber evidence="2">1.7.-.-</ecNumber>
    </submittedName>
</protein>
<dbReference type="EC" id="1.7.-.-" evidence="2"/>
<evidence type="ECO:0000259" key="1">
    <source>
        <dbReference type="Pfam" id="PF13460"/>
    </source>
</evidence>
<dbReference type="SUPFAM" id="SSF51735">
    <property type="entry name" value="NAD(P)-binding Rossmann-fold domains"/>
    <property type="match status" value="1"/>
</dbReference>
<dbReference type="PANTHER" id="PTHR43162">
    <property type="match status" value="1"/>
</dbReference>
<keyword evidence="2" id="KW-0560">Oxidoreductase</keyword>
<dbReference type="GO" id="GO:0016491">
    <property type="term" value="F:oxidoreductase activity"/>
    <property type="evidence" value="ECO:0007669"/>
    <property type="project" value="UniProtKB-KW"/>
</dbReference>
<dbReference type="EMBL" id="AP027452">
    <property type="protein sequence ID" value="BDY28588.1"/>
    <property type="molecule type" value="Genomic_DNA"/>
</dbReference>
<dbReference type="InterPro" id="IPR051604">
    <property type="entry name" value="Ergot_Alk_Oxidoreductase"/>
</dbReference>
<dbReference type="Proteomes" id="UP001241092">
    <property type="component" value="Chromosome"/>
</dbReference>
<accession>A0AAI8XNA4</accession>
<evidence type="ECO:0000313" key="3">
    <source>
        <dbReference type="Proteomes" id="UP001241092"/>
    </source>
</evidence>
<proteinExistence type="predicted"/>